<dbReference type="RefSeq" id="WP_169625919.1">
    <property type="nucleotide sequence ID" value="NZ_JABBNT010000004.1"/>
</dbReference>
<keyword evidence="1 2" id="KW-0597">Phosphoprotein</keyword>
<evidence type="ECO:0000313" key="4">
    <source>
        <dbReference type="EMBL" id="NMM45531.1"/>
    </source>
</evidence>
<evidence type="ECO:0000256" key="2">
    <source>
        <dbReference type="PROSITE-ProRule" id="PRU00169"/>
    </source>
</evidence>
<dbReference type="InterPro" id="IPR011006">
    <property type="entry name" value="CheY-like_superfamily"/>
</dbReference>
<gene>
    <name evidence="4" type="ORF">HH303_13635</name>
</gene>
<dbReference type="AlphaFoldDB" id="A0A7Y0HF45"/>
<evidence type="ECO:0000313" key="5">
    <source>
        <dbReference type="Proteomes" id="UP000539372"/>
    </source>
</evidence>
<dbReference type="CDD" id="cd00156">
    <property type="entry name" value="REC"/>
    <property type="match status" value="1"/>
</dbReference>
<reference evidence="4 5" key="1">
    <citation type="submission" date="2020-04" db="EMBL/GenBank/DDBJ databases">
        <title>Rhodospirillaceae bacterium KN72 isolated from deep sea.</title>
        <authorList>
            <person name="Zhang D.-C."/>
        </authorList>
    </citation>
    <scope>NUCLEOTIDE SEQUENCE [LARGE SCALE GENOMIC DNA]</scope>
    <source>
        <strain evidence="4 5">KN72</strain>
    </source>
</reference>
<dbReference type="Pfam" id="PF00072">
    <property type="entry name" value="Response_reg"/>
    <property type="match status" value="1"/>
</dbReference>
<dbReference type="PANTHER" id="PTHR44591:SF3">
    <property type="entry name" value="RESPONSE REGULATORY DOMAIN-CONTAINING PROTEIN"/>
    <property type="match status" value="1"/>
</dbReference>
<dbReference type="Proteomes" id="UP000539372">
    <property type="component" value="Unassembled WGS sequence"/>
</dbReference>
<sequence>MSASGTQQKPSSAKNVSILFGEPEAGLRHALRAALNREGFSDVRDFDKADPVREALAKGEPDLLLIDSEMDEGEADALITEVRHNRLGKNPFIPVIVTIWEPTRELVQRVASSGTDDMLVKPLSPAQLFDRIRALVNNRKPFVVTSDYIGPDRRKDLERESNIPTIEVPNTLRAKVKGEPINRGNIDSLIQEAQRDINDQRLKRNAFQIGFLVNLLLPEFAKMEVTDERIQSVDRLIQVSRDTGERMKGTEYEHVSSLCSTMIRVASSISDAITLPDEKDISLLKPLSEAIVAAFNPHDSAVDIASQISSAVSTYESKKQKN</sequence>
<dbReference type="Gene3D" id="3.40.50.2300">
    <property type="match status" value="1"/>
</dbReference>
<proteinExistence type="predicted"/>
<dbReference type="InterPro" id="IPR050595">
    <property type="entry name" value="Bact_response_regulator"/>
</dbReference>
<comment type="caution">
    <text evidence="4">The sequence shown here is derived from an EMBL/GenBank/DDBJ whole genome shotgun (WGS) entry which is preliminary data.</text>
</comment>
<evidence type="ECO:0000259" key="3">
    <source>
        <dbReference type="PROSITE" id="PS50110"/>
    </source>
</evidence>
<accession>A0A7Y0HF45</accession>
<dbReference type="GO" id="GO:0000160">
    <property type="term" value="P:phosphorelay signal transduction system"/>
    <property type="evidence" value="ECO:0007669"/>
    <property type="project" value="InterPro"/>
</dbReference>
<dbReference type="PROSITE" id="PS50110">
    <property type="entry name" value="RESPONSE_REGULATORY"/>
    <property type="match status" value="1"/>
</dbReference>
<keyword evidence="5" id="KW-1185">Reference proteome</keyword>
<name>A0A7Y0HF45_9PROT</name>
<dbReference type="SUPFAM" id="SSF52172">
    <property type="entry name" value="CheY-like"/>
    <property type="match status" value="1"/>
</dbReference>
<protein>
    <submittedName>
        <fullName evidence="4">Response regulator</fullName>
    </submittedName>
</protein>
<dbReference type="InterPro" id="IPR001789">
    <property type="entry name" value="Sig_transdc_resp-reg_receiver"/>
</dbReference>
<feature type="domain" description="Response regulatory" evidence="3">
    <location>
        <begin position="17"/>
        <end position="136"/>
    </location>
</feature>
<dbReference type="EMBL" id="JABBNT010000004">
    <property type="protein sequence ID" value="NMM45531.1"/>
    <property type="molecule type" value="Genomic_DNA"/>
</dbReference>
<evidence type="ECO:0000256" key="1">
    <source>
        <dbReference type="ARBA" id="ARBA00022553"/>
    </source>
</evidence>
<organism evidence="4 5">
    <name type="scientific">Pacificispira spongiicola</name>
    <dbReference type="NCBI Taxonomy" id="2729598"/>
    <lineage>
        <taxon>Bacteria</taxon>
        <taxon>Pseudomonadati</taxon>
        <taxon>Pseudomonadota</taxon>
        <taxon>Alphaproteobacteria</taxon>
        <taxon>Rhodospirillales</taxon>
        <taxon>Rhodospirillaceae</taxon>
        <taxon>Pacificispira</taxon>
    </lineage>
</organism>
<feature type="modified residue" description="4-aspartylphosphate" evidence="2">
    <location>
        <position position="67"/>
    </location>
</feature>
<dbReference type="SMART" id="SM00448">
    <property type="entry name" value="REC"/>
    <property type="match status" value="1"/>
</dbReference>
<dbReference type="PANTHER" id="PTHR44591">
    <property type="entry name" value="STRESS RESPONSE REGULATOR PROTEIN 1"/>
    <property type="match status" value="1"/>
</dbReference>